<feature type="region of interest" description="Disordered" evidence="4">
    <location>
        <begin position="146"/>
        <end position="186"/>
    </location>
</feature>
<dbReference type="GO" id="GO:0006508">
    <property type="term" value="P:proteolysis"/>
    <property type="evidence" value="ECO:0007669"/>
    <property type="project" value="UniProtKB-KW"/>
</dbReference>
<keyword evidence="3" id="KW-0378">Hydrolase</keyword>
<sequence>MGGKVGRLIKRHLSLLHYLLTVADLHLSLDRAQCIWETLTNDSHDSAYGLEECLSWFTGAIELLEQDAQTAIFTKHFLKLDPDQLHSLTGFKCFETFFVKVNLNENRLKVHGDAWKVERMELIGMDILWDLYTTFPPAPQVTHPVSSARESCLPGGGTASTPVGPSGYAAKLGQSPATPGGARNEGVNGVNLRTAVLL</sequence>
<reference evidence="7 8" key="1">
    <citation type="submission" date="2018-11" db="EMBL/GenBank/DDBJ databases">
        <authorList>
            <consortium name="Pathogen Informatics"/>
        </authorList>
    </citation>
    <scope>NUCLEOTIDE SEQUENCE [LARGE SCALE GENOMIC DNA]</scope>
</reference>
<feature type="chain" id="PRO_5018291223" description="UBP34/UBP24/USP9X/USP9Y-like ARM repeat region domain-containing protein" evidence="5">
    <location>
        <begin position="35"/>
        <end position="198"/>
    </location>
</feature>
<dbReference type="EMBL" id="UYRU01046190">
    <property type="protein sequence ID" value="VDN09000.1"/>
    <property type="molecule type" value="Genomic_DNA"/>
</dbReference>
<dbReference type="AlphaFoldDB" id="A0A3P7L600"/>
<dbReference type="GO" id="GO:0008233">
    <property type="term" value="F:peptidase activity"/>
    <property type="evidence" value="ECO:0007669"/>
    <property type="project" value="UniProtKB-KW"/>
</dbReference>
<keyword evidence="1" id="KW-0645">Protease</keyword>
<evidence type="ECO:0000313" key="7">
    <source>
        <dbReference type="EMBL" id="VDN09000.1"/>
    </source>
</evidence>
<protein>
    <recommendedName>
        <fullName evidence="6">UBP34/UBP24/USP9X/USP9Y-like ARM repeat region domain-containing protein</fullName>
    </recommendedName>
</protein>
<evidence type="ECO:0000256" key="2">
    <source>
        <dbReference type="ARBA" id="ARBA00022786"/>
    </source>
</evidence>
<organism evidence="7 8">
    <name type="scientific">Dibothriocephalus latus</name>
    <name type="common">Fish tapeworm</name>
    <name type="synonym">Diphyllobothrium latum</name>
    <dbReference type="NCBI Taxonomy" id="60516"/>
    <lineage>
        <taxon>Eukaryota</taxon>
        <taxon>Metazoa</taxon>
        <taxon>Spiralia</taxon>
        <taxon>Lophotrochozoa</taxon>
        <taxon>Platyhelminthes</taxon>
        <taxon>Cestoda</taxon>
        <taxon>Eucestoda</taxon>
        <taxon>Diphyllobothriidea</taxon>
        <taxon>Diphyllobothriidae</taxon>
        <taxon>Dibothriocephalus</taxon>
    </lineage>
</organism>
<evidence type="ECO:0000256" key="1">
    <source>
        <dbReference type="ARBA" id="ARBA00022670"/>
    </source>
</evidence>
<evidence type="ECO:0000256" key="5">
    <source>
        <dbReference type="SAM" id="SignalP"/>
    </source>
</evidence>
<keyword evidence="2" id="KW-0833">Ubl conjugation pathway</keyword>
<proteinExistence type="predicted"/>
<feature type="non-terminal residue" evidence="7">
    <location>
        <position position="198"/>
    </location>
</feature>
<dbReference type="Pfam" id="PF25010">
    <property type="entry name" value="ARM_UBP24_USP9X-Y"/>
    <property type="match status" value="1"/>
</dbReference>
<dbReference type="InterPro" id="IPR056850">
    <property type="entry name" value="ARM_UBP34_24_USP9X_Y"/>
</dbReference>
<feature type="signal peptide" evidence="5">
    <location>
        <begin position="1"/>
        <end position="34"/>
    </location>
</feature>
<gene>
    <name evidence="7" type="ORF">DILT_LOCUS4831</name>
</gene>
<evidence type="ECO:0000313" key="8">
    <source>
        <dbReference type="Proteomes" id="UP000281553"/>
    </source>
</evidence>
<evidence type="ECO:0000259" key="6">
    <source>
        <dbReference type="Pfam" id="PF25010"/>
    </source>
</evidence>
<evidence type="ECO:0000256" key="4">
    <source>
        <dbReference type="SAM" id="MobiDB-lite"/>
    </source>
</evidence>
<feature type="domain" description="UBP34/UBP24/USP9X/USP9Y-like ARM repeat region" evidence="6">
    <location>
        <begin position="9"/>
        <end position="102"/>
    </location>
</feature>
<keyword evidence="5" id="KW-0732">Signal</keyword>
<name>A0A3P7L600_DIBLA</name>
<dbReference type="OrthoDB" id="6147831at2759"/>
<dbReference type="Proteomes" id="UP000281553">
    <property type="component" value="Unassembled WGS sequence"/>
</dbReference>
<evidence type="ECO:0000256" key="3">
    <source>
        <dbReference type="ARBA" id="ARBA00022801"/>
    </source>
</evidence>
<accession>A0A3P7L600</accession>
<keyword evidence="8" id="KW-1185">Reference proteome</keyword>